<dbReference type="RefSeq" id="WP_021249335.1">
    <property type="nucleotide sequence ID" value="NZ_ATJV01000053.1"/>
</dbReference>
<accession>S9ZM18</accession>
<evidence type="ECO:0000313" key="1">
    <source>
        <dbReference type="EMBL" id="EPZ15626.1"/>
    </source>
</evidence>
<organism evidence="1 2">
    <name type="scientific">Thauera terpenica 58Eu</name>
    <dbReference type="NCBI Taxonomy" id="1348657"/>
    <lineage>
        <taxon>Bacteria</taxon>
        <taxon>Pseudomonadati</taxon>
        <taxon>Pseudomonadota</taxon>
        <taxon>Betaproteobacteria</taxon>
        <taxon>Rhodocyclales</taxon>
        <taxon>Zoogloeaceae</taxon>
        <taxon>Thauera</taxon>
    </lineage>
</organism>
<dbReference type="STRING" id="1348657.M622_15190"/>
<sequence length="91" mass="9996">MSATPDQDLQLDADFREFRIWDGDVVLYDSQSGNTHRLLHPAGLIIDALSRAERLSPLALYETCSSAHALDRGAFEQTLTLLIDLGVLAPS</sequence>
<dbReference type="EMBL" id="ATJV01000053">
    <property type="protein sequence ID" value="EPZ15626.1"/>
    <property type="molecule type" value="Genomic_DNA"/>
</dbReference>
<proteinExistence type="predicted"/>
<dbReference type="Proteomes" id="UP000015455">
    <property type="component" value="Unassembled WGS sequence"/>
</dbReference>
<evidence type="ECO:0008006" key="3">
    <source>
        <dbReference type="Google" id="ProtNLM"/>
    </source>
</evidence>
<reference evidence="1 2" key="1">
    <citation type="submission" date="2013-06" db="EMBL/GenBank/DDBJ databases">
        <title>Draft genome sequence of Thauera terpenica.</title>
        <authorList>
            <person name="Liu B."/>
            <person name="Frostegard A.H."/>
            <person name="Shapleigh J.P."/>
        </authorList>
    </citation>
    <scope>NUCLEOTIDE SEQUENCE [LARGE SCALE GENOMIC DNA]</scope>
    <source>
        <strain evidence="1 2">58Eu</strain>
    </source>
</reference>
<evidence type="ECO:0000313" key="2">
    <source>
        <dbReference type="Proteomes" id="UP000015455"/>
    </source>
</evidence>
<keyword evidence="2" id="KW-1185">Reference proteome</keyword>
<dbReference type="AlphaFoldDB" id="S9ZM18"/>
<comment type="caution">
    <text evidence="1">The sequence shown here is derived from an EMBL/GenBank/DDBJ whole genome shotgun (WGS) entry which is preliminary data.</text>
</comment>
<protein>
    <recommendedName>
        <fullName evidence="3">HPr-rel-A system PqqD family peptide chaperone</fullName>
    </recommendedName>
</protein>
<gene>
    <name evidence="1" type="ORF">M622_15190</name>
</gene>
<name>S9ZM18_9RHOO</name>
<dbReference type="PATRIC" id="fig|1348657.5.peg.1913"/>